<keyword evidence="8" id="KW-0808">Transferase</keyword>
<accession>A0A2W1H6Z5</accession>
<reference evidence="8 10" key="1">
    <citation type="journal article" date="2018" name="BMC Genomics">
        <title>Comparative genomics of the wheat fungal pathogen Pyrenophora tritici-repentis reveals chromosomal variations and genome plasticity.</title>
        <authorList>
            <person name="Moolhuijzen P."/>
            <person name="See P.T."/>
            <person name="Hane J.K."/>
            <person name="Shi G."/>
            <person name="Liu Z."/>
            <person name="Oliver R.P."/>
            <person name="Moffat C.S."/>
        </authorList>
    </citation>
    <scope>NUCLEOTIDE SEQUENCE [LARGE SCALE GENOMIC DNA]</scope>
    <source>
        <strain evidence="8">M4</strain>
    </source>
</reference>
<comment type="caution">
    <text evidence="9">The sequence shown here is derived from an EMBL/GenBank/DDBJ whole genome shotgun (WGS) entry which is preliminary data.</text>
</comment>
<keyword evidence="8" id="KW-0012">Acyltransferase</keyword>
<dbReference type="PRINTS" id="PR00412">
    <property type="entry name" value="EPOXHYDRLASE"/>
</dbReference>
<evidence type="ECO:0000313" key="11">
    <source>
        <dbReference type="Proteomes" id="UP000249757"/>
    </source>
</evidence>
<feature type="domain" description="AB hydrolase-1" evidence="7">
    <location>
        <begin position="46"/>
        <end position="164"/>
    </location>
</feature>
<keyword evidence="5" id="KW-0576">Peroxisome</keyword>
<reference evidence="11" key="4">
    <citation type="journal article" date="2022" name="Microb. Genom.">
        <title>A global pangenome for the wheat fungal pathogen Pyrenophora tritici-repentis and prediction of effector protein structural homology.</title>
        <authorList>
            <person name="Moolhuijzen P.M."/>
            <person name="See P.T."/>
            <person name="Shi G."/>
            <person name="Powell H.R."/>
            <person name="Cockram J."/>
            <person name="Jorgensen L.N."/>
            <person name="Benslimane H."/>
            <person name="Strelkov S.E."/>
            <person name="Turner J."/>
            <person name="Liu Z."/>
            <person name="Moffat C.S."/>
        </authorList>
    </citation>
    <scope>NUCLEOTIDE SEQUENCE [LARGE SCALE GENOMIC DNA]</scope>
</reference>
<dbReference type="Proteomes" id="UP000249757">
    <property type="component" value="Unassembled WGS sequence"/>
</dbReference>
<dbReference type="GO" id="GO:0016787">
    <property type="term" value="F:hydrolase activity"/>
    <property type="evidence" value="ECO:0007669"/>
    <property type="project" value="UniProtKB-KW"/>
</dbReference>
<reference evidence="9" key="3">
    <citation type="journal article" date="2022" name="bioRxiv">
        <title>A global pangenome for the wheat fungal pathogen Pyrenophora tritici-repentis and prediction of effector protein structural homology.</title>
        <authorList>
            <person name="Moolhuijzen P."/>
            <person name="See P.T."/>
            <person name="Shi G."/>
            <person name="Powell H.R."/>
            <person name="Cockram J."/>
            <person name="Jorgensen L.N."/>
            <person name="Benslimane H."/>
            <person name="Strelkov S.E."/>
            <person name="Turner J."/>
            <person name="Liu Z."/>
            <person name="Moffat C.S."/>
        </authorList>
    </citation>
    <scope>NUCLEOTIDE SEQUENCE</scope>
    <source>
        <strain evidence="9">86-124</strain>
    </source>
</reference>
<gene>
    <name evidence="9" type="ORF">Ptr86124_009077</name>
    <name evidence="8" type="ORF">PtrM4_125890</name>
</gene>
<sequence>MVFTSGVLQPINPEEDSRVQHKTAVLNGNTYHYLYAEPQSGKWEHTVFLIHGWPDLSIGWRYQIPHLVELGFRVVAPDMMGYGGTDAPQVPPNPINLYGLKQASDDIAALAKVVEAPQIILGGHDWGGFVVWRAAQWHPNLVSHVFSVCTPYAPPREQFASIEDLVKGPLPQFGYQIHLASGEVEKIVKNETTIRQFLQGMYGGKGPNDEPVFVPEKGVVAENLGLVGESRILNGKELDFYVKQYLRHGIHPTLNWYRTRRINFEEDKGLLGKEKVMQPVLFIQATYDSVLKPEMSKSMDEFVPNLTRGEVEASHFALTQKPVEVNGIIQKWLETQGLLGRKGKSSL</sequence>
<dbReference type="EMBL" id="NRDI02000012">
    <property type="protein sequence ID" value="KAI1512237.1"/>
    <property type="molecule type" value="Genomic_DNA"/>
</dbReference>
<evidence type="ECO:0000256" key="1">
    <source>
        <dbReference type="ARBA" id="ARBA00004275"/>
    </source>
</evidence>
<evidence type="ECO:0000256" key="4">
    <source>
        <dbReference type="ARBA" id="ARBA00023026"/>
    </source>
</evidence>
<dbReference type="Pfam" id="PF00561">
    <property type="entry name" value="Abhydrolase_1"/>
    <property type="match status" value="1"/>
</dbReference>
<dbReference type="InterPro" id="IPR029058">
    <property type="entry name" value="AB_hydrolase_fold"/>
</dbReference>
<comment type="similarity">
    <text evidence="2">Belongs to the AB hydrolase superfamily. AKT2 hydrolase family.</text>
</comment>
<keyword evidence="3 8" id="KW-0378">Hydrolase</keyword>
<dbReference type="OMA" id="YQIPMLV"/>
<evidence type="ECO:0000313" key="10">
    <source>
        <dbReference type="Proteomes" id="UP000245464"/>
    </source>
</evidence>
<keyword evidence="11" id="KW-1185">Reference proteome</keyword>
<evidence type="ECO:0000256" key="3">
    <source>
        <dbReference type="ARBA" id="ARBA00022801"/>
    </source>
</evidence>
<comment type="similarity">
    <text evidence="6">Belongs to the AB hydrolase superfamily. Epoxide hydrolase family.</text>
</comment>
<dbReference type="GO" id="GO:0016746">
    <property type="term" value="F:acyltransferase activity"/>
    <property type="evidence" value="ECO:0007669"/>
    <property type="project" value="UniProtKB-KW"/>
</dbReference>
<dbReference type="GO" id="GO:0005777">
    <property type="term" value="C:peroxisome"/>
    <property type="evidence" value="ECO:0007669"/>
    <property type="project" value="UniProtKB-SubCell"/>
</dbReference>
<dbReference type="OrthoDB" id="408373at2759"/>
<reference evidence="9" key="2">
    <citation type="submission" date="2021-05" db="EMBL/GenBank/DDBJ databases">
        <authorList>
            <person name="Moolhuijzen P.M."/>
            <person name="Moffat C.S."/>
        </authorList>
    </citation>
    <scope>NUCLEOTIDE SEQUENCE</scope>
    <source>
        <strain evidence="9">86-124</strain>
    </source>
</reference>
<organism evidence="9 11">
    <name type="scientific">Pyrenophora tritici-repentis</name>
    <dbReference type="NCBI Taxonomy" id="45151"/>
    <lineage>
        <taxon>Eukaryota</taxon>
        <taxon>Fungi</taxon>
        <taxon>Dikarya</taxon>
        <taxon>Ascomycota</taxon>
        <taxon>Pezizomycotina</taxon>
        <taxon>Dothideomycetes</taxon>
        <taxon>Pleosporomycetidae</taxon>
        <taxon>Pleosporales</taxon>
        <taxon>Pleosporineae</taxon>
        <taxon>Pleosporaceae</taxon>
        <taxon>Pyrenophora</taxon>
    </lineage>
</organism>
<dbReference type="InterPro" id="IPR000639">
    <property type="entry name" value="Epox_hydrolase-like"/>
</dbReference>
<dbReference type="EMBL" id="NQIK02000007">
    <property type="protein sequence ID" value="KAF7567976.1"/>
    <property type="molecule type" value="Genomic_DNA"/>
</dbReference>
<keyword evidence="4" id="KW-0843">Virulence</keyword>
<name>A0A2W1H6Z5_9PLEO</name>
<evidence type="ECO:0000256" key="2">
    <source>
        <dbReference type="ARBA" id="ARBA00005668"/>
    </source>
</evidence>
<dbReference type="PANTHER" id="PTHR43329">
    <property type="entry name" value="EPOXIDE HYDROLASE"/>
    <property type="match status" value="1"/>
</dbReference>
<dbReference type="Proteomes" id="UP000245464">
    <property type="component" value="Chromosome 7"/>
</dbReference>
<evidence type="ECO:0000313" key="9">
    <source>
        <dbReference type="EMBL" id="KAI1512237.1"/>
    </source>
</evidence>
<proteinExistence type="inferred from homology"/>
<protein>
    <submittedName>
        <fullName evidence="9">Alpha/beta-hydrolase</fullName>
    </submittedName>
    <submittedName>
        <fullName evidence="8">MhpC, hydrolase or acyltransferase (Alpha-beta hydrolase superfamily)</fullName>
    </submittedName>
</protein>
<evidence type="ECO:0000259" key="7">
    <source>
        <dbReference type="Pfam" id="PF00561"/>
    </source>
</evidence>
<dbReference type="AlphaFoldDB" id="A0A2W1H6Z5"/>
<evidence type="ECO:0000256" key="6">
    <source>
        <dbReference type="ARBA" id="ARBA00038334"/>
    </source>
</evidence>
<dbReference type="InterPro" id="IPR000073">
    <property type="entry name" value="AB_hydrolase_1"/>
</dbReference>
<dbReference type="SUPFAM" id="SSF53474">
    <property type="entry name" value="alpha/beta-Hydrolases"/>
    <property type="match status" value="1"/>
</dbReference>
<dbReference type="Gene3D" id="3.40.50.1820">
    <property type="entry name" value="alpha/beta hydrolase"/>
    <property type="match status" value="1"/>
</dbReference>
<comment type="subcellular location">
    <subcellularLocation>
        <location evidence="1">Peroxisome</location>
    </subcellularLocation>
</comment>
<evidence type="ECO:0000313" key="8">
    <source>
        <dbReference type="EMBL" id="KAF7567976.1"/>
    </source>
</evidence>
<evidence type="ECO:0000256" key="5">
    <source>
        <dbReference type="ARBA" id="ARBA00023140"/>
    </source>
</evidence>